<feature type="domain" description="Tryptophan synthase beta chain-like PALP" evidence="1">
    <location>
        <begin position="61"/>
        <end position="405"/>
    </location>
</feature>
<keyword evidence="3" id="KW-1185">Reference proteome</keyword>
<name>A0ABR0FV87_9PEZI</name>
<dbReference type="GeneID" id="87893252"/>
<accession>A0ABR0FV87</accession>
<evidence type="ECO:0000313" key="3">
    <source>
        <dbReference type="Proteomes" id="UP001322138"/>
    </source>
</evidence>
<dbReference type="Pfam" id="PF00291">
    <property type="entry name" value="PALP"/>
    <property type="match status" value="1"/>
</dbReference>
<dbReference type="CDD" id="cd00640">
    <property type="entry name" value="Trp-synth-beta_II"/>
    <property type="match status" value="1"/>
</dbReference>
<dbReference type="Gene3D" id="3.40.50.1100">
    <property type="match status" value="2"/>
</dbReference>
<dbReference type="PANTHER" id="PTHR42937">
    <property type="match status" value="1"/>
</dbReference>
<dbReference type="InterPro" id="IPR036052">
    <property type="entry name" value="TrpB-like_PALP_sf"/>
</dbReference>
<gene>
    <name evidence="2" type="ORF">QC761_105190</name>
</gene>
<dbReference type="RefSeq" id="XP_062736842.1">
    <property type="nucleotide sequence ID" value="XM_062873770.1"/>
</dbReference>
<dbReference type="EMBL" id="JAFFGZ010000001">
    <property type="protein sequence ID" value="KAK4647866.1"/>
    <property type="molecule type" value="Genomic_DNA"/>
</dbReference>
<sequence>MSATLLINLPARRSQLSRAASVIMPPTVQFNSSATSWRSSPPTDLGSTTSQTIQTFHSLLPSYSPTPLQPLPSIAQDLGIKAVYLKSEASRLGLPSFKILGASWAVYRAVLEFLAVGLVPNQALPSLDDIKKVIHDRGLDELKVITATAGNWGRAVAKMAGYLGLKTVVFGSDHMHPTTRELIRNEGLGTEVRVVKGSIVDAANEAREYAMEEGREKERLLVMDMGFVGGEKVPGWVVEGYSTMLTEYETQIREQTDGQRGATHAFVPCGCGSIASAVTQFFRDAKREDDVKVVVVEPDSAACLLASLERGEYSTVETGDETIMCGMNCGTLSGSAWEVLGKGVEAGVAVTDKEAHRAVVDLENEGVEAGPCGAATLAGLRRVCADVSAREKLGLGAEAVVVLFCTEGKREYEVPV</sequence>
<evidence type="ECO:0000259" key="1">
    <source>
        <dbReference type="Pfam" id="PF00291"/>
    </source>
</evidence>
<protein>
    <recommendedName>
        <fullName evidence="1">Tryptophan synthase beta chain-like PALP domain-containing protein</fullName>
    </recommendedName>
</protein>
<reference evidence="2 3" key="1">
    <citation type="journal article" date="2023" name="bioRxiv">
        <title>High-quality genome assemblies of four members of thePodospora anserinaspecies complex.</title>
        <authorList>
            <person name="Ament-Velasquez S.L."/>
            <person name="Vogan A.A."/>
            <person name="Wallerman O."/>
            <person name="Hartmann F."/>
            <person name="Gautier V."/>
            <person name="Silar P."/>
            <person name="Giraud T."/>
            <person name="Johannesson H."/>
        </authorList>
    </citation>
    <scope>NUCLEOTIDE SEQUENCE [LARGE SCALE GENOMIC DNA]</scope>
    <source>
        <strain evidence="2 3">CBS 112042</strain>
    </source>
</reference>
<evidence type="ECO:0000313" key="2">
    <source>
        <dbReference type="EMBL" id="KAK4647866.1"/>
    </source>
</evidence>
<dbReference type="PANTHER" id="PTHR42937:SF1">
    <property type="entry name" value="DIAMINOPROPIONATE AMMONIA-LYASE"/>
    <property type="match status" value="1"/>
</dbReference>
<dbReference type="Proteomes" id="UP001322138">
    <property type="component" value="Unassembled WGS sequence"/>
</dbReference>
<dbReference type="SUPFAM" id="SSF53686">
    <property type="entry name" value="Tryptophan synthase beta subunit-like PLP-dependent enzymes"/>
    <property type="match status" value="1"/>
</dbReference>
<proteinExistence type="predicted"/>
<dbReference type="InterPro" id="IPR001926">
    <property type="entry name" value="TrpB-like_PALP"/>
</dbReference>
<comment type="caution">
    <text evidence="2">The sequence shown here is derived from an EMBL/GenBank/DDBJ whole genome shotgun (WGS) entry which is preliminary data.</text>
</comment>
<organism evidence="2 3">
    <name type="scientific">Podospora bellae-mahoneyi</name>
    <dbReference type="NCBI Taxonomy" id="2093777"/>
    <lineage>
        <taxon>Eukaryota</taxon>
        <taxon>Fungi</taxon>
        <taxon>Dikarya</taxon>
        <taxon>Ascomycota</taxon>
        <taxon>Pezizomycotina</taxon>
        <taxon>Sordariomycetes</taxon>
        <taxon>Sordariomycetidae</taxon>
        <taxon>Sordariales</taxon>
        <taxon>Podosporaceae</taxon>
        <taxon>Podospora</taxon>
    </lineage>
</organism>